<keyword evidence="3" id="KW-1185">Reference proteome</keyword>
<dbReference type="SUPFAM" id="SSF55729">
    <property type="entry name" value="Acyl-CoA N-acyltransferases (Nat)"/>
    <property type="match status" value="1"/>
</dbReference>
<evidence type="ECO:0000313" key="2">
    <source>
        <dbReference type="EMBL" id="ELR14114.1"/>
    </source>
</evidence>
<evidence type="ECO:0000313" key="3">
    <source>
        <dbReference type="Proteomes" id="UP000011083"/>
    </source>
</evidence>
<dbReference type="KEGG" id="acan:ACA1_322110"/>
<dbReference type="OrthoDB" id="10039976at2759"/>
<sequence>MDDITYRQATPDDVVALLSVMDLALGSEDETVTKPDELPARIERWLPRLSDPSIIFWVAEAEGRVVAWTRGQQPIPCHRTAGGVEYEAECGRGIGKTLWRMMWDATLALLQPKNFIVWSVPGAIGFYKSLGGTESEKRSFCDTEPLDVHTAIVWPDASDSAHKLL</sequence>
<name>L8GMT4_ACACF</name>
<proteinExistence type="predicted"/>
<accession>L8GMT4</accession>
<reference evidence="2 3" key="1">
    <citation type="journal article" date="2013" name="Genome Biol.">
        <title>Genome of Acanthamoeba castellanii highlights extensive lateral gene transfer and early evolution of tyrosine kinase signaling.</title>
        <authorList>
            <person name="Clarke M."/>
            <person name="Lohan A.J."/>
            <person name="Liu B."/>
            <person name="Lagkouvardos I."/>
            <person name="Roy S."/>
            <person name="Zafar N."/>
            <person name="Bertelli C."/>
            <person name="Schilde C."/>
            <person name="Kianianmomeni A."/>
            <person name="Burglin T.R."/>
            <person name="Frech C."/>
            <person name="Turcotte B."/>
            <person name="Kopec K.O."/>
            <person name="Synnott J.M."/>
            <person name="Choo C."/>
            <person name="Paponov I."/>
            <person name="Finkler A."/>
            <person name="Soon Heng Tan C."/>
            <person name="Hutchins A.P."/>
            <person name="Weinmeier T."/>
            <person name="Rattei T."/>
            <person name="Chu J.S."/>
            <person name="Gimenez G."/>
            <person name="Irimia M."/>
            <person name="Rigden D.J."/>
            <person name="Fitzpatrick D.A."/>
            <person name="Lorenzo-Morales J."/>
            <person name="Bateman A."/>
            <person name="Chiu C.H."/>
            <person name="Tang P."/>
            <person name="Hegemann P."/>
            <person name="Fromm H."/>
            <person name="Raoult D."/>
            <person name="Greub G."/>
            <person name="Miranda-Saavedra D."/>
            <person name="Chen N."/>
            <person name="Nash P."/>
            <person name="Ginger M.L."/>
            <person name="Horn M."/>
            <person name="Schaap P."/>
            <person name="Caler L."/>
            <person name="Loftus B."/>
        </authorList>
    </citation>
    <scope>NUCLEOTIDE SEQUENCE [LARGE SCALE GENOMIC DNA]</scope>
    <source>
        <strain evidence="2 3">Neff</strain>
    </source>
</reference>
<dbReference type="AlphaFoldDB" id="L8GMT4"/>
<dbReference type="Proteomes" id="UP000011083">
    <property type="component" value="Unassembled WGS sequence"/>
</dbReference>
<dbReference type="InterPro" id="IPR016181">
    <property type="entry name" value="Acyl_CoA_acyltransferase"/>
</dbReference>
<dbReference type="GeneID" id="14914684"/>
<organism evidence="2 3">
    <name type="scientific">Acanthamoeba castellanii (strain ATCC 30010 / Neff)</name>
    <dbReference type="NCBI Taxonomy" id="1257118"/>
    <lineage>
        <taxon>Eukaryota</taxon>
        <taxon>Amoebozoa</taxon>
        <taxon>Discosea</taxon>
        <taxon>Longamoebia</taxon>
        <taxon>Centramoebida</taxon>
        <taxon>Acanthamoebidae</taxon>
        <taxon>Acanthamoeba</taxon>
    </lineage>
</organism>
<dbReference type="PROSITE" id="PS51186">
    <property type="entry name" value="GNAT"/>
    <property type="match status" value="1"/>
</dbReference>
<gene>
    <name evidence="2" type="ORF">ACA1_322110</name>
</gene>
<dbReference type="EMBL" id="KB008072">
    <property type="protein sequence ID" value="ELR14114.1"/>
    <property type="molecule type" value="Genomic_DNA"/>
</dbReference>
<feature type="domain" description="N-acetyltransferase" evidence="1">
    <location>
        <begin position="4"/>
        <end position="155"/>
    </location>
</feature>
<dbReference type="VEuPathDB" id="AmoebaDB:ACA1_322110"/>
<dbReference type="GO" id="GO:0016747">
    <property type="term" value="F:acyltransferase activity, transferring groups other than amino-acyl groups"/>
    <property type="evidence" value="ECO:0007669"/>
    <property type="project" value="InterPro"/>
</dbReference>
<dbReference type="RefSeq" id="XP_004336127.1">
    <property type="nucleotide sequence ID" value="XM_004336079.1"/>
</dbReference>
<protein>
    <recommendedName>
        <fullName evidence="1">N-acetyltransferase domain-containing protein</fullName>
    </recommendedName>
</protein>
<dbReference type="InterPro" id="IPR000182">
    <property type="entry name" value="GNAT_dom"/>
</dbReference>
<dbReference type="Gene3D" id="3.40.630.30">
    <property type="match status" value="1"/>
</dbReference>
<evidence type="ECO:0000259" key="1">
    <source>
        <dbReference type="PROSITE" id="PS51186"/>
    </source>
</evidence>